<keyword evidence="3" id="KW-1185">Reference proteome</keyword>
<dbReference type="Proteomes" id="UP000037737">
    <property type="component" value="Unassembled WGS sequence"/>
</dbReference>
<comment type="caution">
    <text evidence="2">The sequence shown here is derived from an EMBL/GenBank/DDBJ whole genome shotgun (WGS) entry which is preliminary data.</text>
</comment>
<dbReference type="OrthoDB" id="4733347at2"/>
<proteinExistence type="predicted"/>
<dbReference type="PATRIC" id="fig|84292.3.peg.787"/>
<evidence type="ECO:0000256" key="1">
    <source>
        <dbReference type="SAM" id="MobiDB-lite"/>
    </source>
</evidence>
<accession>A0A0M9VLY3</accession>
<dbReference type="AlphaFoldDB" id="A0A0M9VLY3"/>
<sequence>MPDLPESETLYEYRGRRYPYHSGGDGYVRISVDNTPTRDEFPDALELHDDPREPWVTLPLSAPSAYYSQDVTGMWHGVPVTVDGRVRRGLRRGMVIVRYAGPDPDAALAAGLSGNQNDGWSALAQPVEVEDVHVETTRHPMTGEISDCRQDITRPPQSLQASPAPESDRVR</sequence>
<dbReference type="KEGG" id="mcw:A8L33_02425"/>
<dbReference type="EMBL" id="LAVO01000003">
    <property type="protein sequence ID" value="KOS11675.1"/>
    <property type="molecule type" value="Genomic_DNA"/>
</dbReference>
<name>A0A0M9VLY3_9MICO</name>
<evidence type="ECO:0000313" key="2">
    <source>
        <dbReference type="EMBL" id="KOS11675.1"/>
    </source>
</evidence>
<feature type="region of interest" description="Disordered" evidence="1">
    <location>
        <begin position="139"/>
        <end position="171"/>
    </location>
</feature>
<reference evidence="2" key="1">
    <citation type="submission" date="2015-04" db="EMBL/GenBank/DDBJ databases">
        <title>Complete genome sequence of Microbacterium chocolatum SIT 101, a bacterium enantioselectively hydrolyzing mesomeric diesters.</title>
        <authorList>
            <person name="Li X."/>
            <person name="Xu Y."/>
        </authorList>
    </citation>
    <scope>NUCLEOTIDE SEQUENCE [LARGE SCALE GENOMIC DNA]</scope>
    <source>
        <strain evidence="2">SIT 101</strain>
    </source>
</reference>
<gene>
    <name evidence="2" type="ORF">XI38_03780</name>
</gene>
<protein>
    <submittedName>
        <fullName evidence="2">Uncharacterized protein</fullName>
    </submittedName>
</protein>
<evidence type="ECO:0000313" key="3">
    <source>
        <dbReference type="Proteomes" id="UP000037737"/>
    </source>
</evidence>
<organism evidence="2 3">
    <name type="scientific">Microbacterium aurantiacum</name>
    <dbReference type="NCBI Taxonomy" id="162393"/>
    <lineage>
        <taxon>Bacteria</taxon>
        <taxon>Bacillati</taxon>
        <taxon>Actinomycetota</taxon>
        <taxon>Actinomycetes</taxon>
        <taxon>Micrococcales</taxon>
        <taxon>Microbacteriaceae</taxon>
        <taxon>Microbacterium</taxon>
    </lineage>
</organism>